<dbReference type="EMBL" id="CAESAN010000135">
    <property type="protein sequence ID" value="CAB4346534.1"/>
    <property type="molecule type" value="Genomic_DNA"/>
</dbReference>
<gene>
    <name evidence="6" type="ORF">UFOPK3547_01386</name>
</gene>
<dbReference type="Gene3D" id="3.90.1530.30">
    <property type="match status" value="1"/>
</dbReference>
<comment type="similarity">
    <text evidence="1">Belongs to the ParB family.</text>
</comment>
<dbReference type="AlphaFoldDB" id="A0A6J5ZUY6"/>
<dbReference type="FunFam" id="1.10.10.2830:FF:000001">
    <property type="entry name" value="Chromosome partitioning protein ParB"/>
    <property type="match status" value="1"/>
</dbReference>
<keyword evidence="3" id="KW-0238">DNA-binding</keyword>
<dbReference type="NCBIfam" id="TIGR00180">
    <property type="entry name" value="parB_part"/>
    <property type="match status" value="1"/>
</dbReference>
<dbReference type="InterPro" id="IPR050336">
    <property type="entry name" value="Chromosome_partition/occlusion"/>
</dbReference>
<proteinExistence type="inferred from homology"/>
<dbReference type="Pfam" id="PF17762">
    <property type="entry name" value="HTH_ParB"/>
    <property type="match status" value="1"/>
</dbReference>
<dbReference type="GO" id="GO:0007059">
    <property type="term" value="P:chromosome segregation"/>
    <property type="evidence" value="ECO:0007669"/>
    <property type="project" value="UniProtKB-KW"/>
</dbReference>
<evidence type="ECO:0000256" key="1">
    <source>
        <dbReference type="ARBA" id="ARBA00006295"/>
    </source>
</evidence>
<evidence type="ECO:0000259" key="5">
    <source>
        <dbReference type="SMART" id="SM00470"/>
    </source>
</evidence>
<reference evidence="6" key="1">
    <citation type="submission" date="2020-05" db="EMBL/GenBank/DDBJ databases">
        <authorList>
            <person name="Chiriac C."/>
            <person name="Salcher M."/>
            <person name="Ghai R."/>
            <person name="Kavagutti S V."/>
        </authorList>
    </citation>
    <scope>NUCLEOTIDE SEQUENCE</scope>
</reference>
<accession>A0A6J5ZUY6</accession>
<dbReference type="GO" id="GO:0005694">
    <property type="term" value="C:chromosome"/>
    <property type="evidence" value="ECO:0007669"/>
    <property type="project" value="TreeGrafter"/>
</dbReference>
<dbReference type="SUPFAM" id="SSF109709">
    <property type="entry name" value="KorB DNA-binding domain-like"/>
    <property type="match status" value="1"/>
</dbReference>
<sequence>MADTGIGRGLAAILELRPEDGTPQPELRQLNIGLIAPNPDQPRRRFDEEALVALSDSLASQGVLQPVLVRPIPGGTYELVAGERRWRAAQLAGLEQIPAIIEQRDDAEALEAAIVENMARADLNPVEEARAVAALVEELGMTKKAVGRRVGRSRSAISNLLRILDLPDSVLAMLEEGSLSEGHGRALLLAEDHSDRKRLARAANEGGWSVRVLEDRARKANDLSAGKKGKAKRANGEMHPDQLDACAQIAETLGEAFGREVKVRPRGTAYKVELTVDDPADAELVAGLIAARRLS</sequence>
<dbReference type="SMART" id="SM00470">
    <property type="entry name" value="ParB"/>
    <property type="match status" value="1"/>
</dbReference>
<keyword evidence="2" id="KW-0159">Chromosome partition</keyword>
<evidence type="ECO:0000256" key="4">
    <source>
        <dbReference type="SAM" id="MobiDB-lite"/>
    </source>
</evidence>
<dbReference type="GO" id="GO:0003677">
    <property type="term" value="F:DNA binding"/>
    <property type="evidence" value="ECO:0007669"/>
    <property type="project" value="UniProtKB-KW"/>
</dbReference>
<evidence type="ECO:0000256" key="2">
    <source>
        <dbReference type="ARBA" id="ARBA00022829"/>
    </source>
</evidence>
<dbReference type="Pfam" id="PF02195">
    <property type="entry name" value="ParB_N"/>
    <property type="match status" value="1"/>
</dbReference>
<organism evidence="6">
    <name type="scientific">freshwater metagenome</name>
    <dbReference type="NCBI Taxonomy" id="449393"/>
    <lineage>
        <taxon>unclassified sequences</taxon>
        <taxon>metagenomes</taxon>
        <taxon>ecological metagenomes</taxon>
    </lineage>
</organism>
<dbReference type="PANTHER" id="PTHR33375">
    <property type="entry name" value="CHROMOSOME-PARTITIONING PROTEIN PARB-RELATED"/>
    <property type="match status" value="1"/>
</dbReference>
<evidence type="ECO:0000256" key="3">
    <source>
        <dbReference type="ARBA" id="ARBA00023125"/>
    </source>
</evidence>
<dbReference type="Gene3D" id="1.10.10.2830">
    <property type="match status" value="1"/>
</dbReference>
<protein>
    <submittedName>
        <fullName evidence="6">Unannotated protein</fullName>
    </submittedName>
</protein>
<dbReference type="InterPro" id="IPR041468">
    <property type="entry name" value="HTH_ParB/Spo0J"/>
</dbReference>
<evidence type="ECO:0000313" key="6">
    <source>
        <dbReference type="EMBL" id="CAB4346534.1"/>
    </source>
</evidence>
<dbReference type="SUPFAM" id="SSF110849">
    <property type="entry name" value="ParB/Sulfiredoxin"/>
    <property type="match status" value="1"/>
</dbReference>
<name>A0A6J5ZUY6_9ZZZZ</name>
<dbReference type="FunFam" id="3.90.1530.30:FF:000001">
    <property type="entry name" value="Chromosome partitioning protein ParB"/>
    <property type="match status" value="1"/>
</dbReference>
<dbReference type="InterPro" id="IPR036086">
    <property type="entry name" value="ParB/Sulfiredoxin_sf"/>
</dbReference>
<dbReference type="InterPro" id="IPR004437">
    <property type="entry name" value="ParB/RepB/Spo0J"/>
</dbReference>
<feature type="domain" description="ParB-like N-terminal" evidence="5">
    <location>
        <begin position="28"/>
        <end position="118"/>
    </location>
</feature>
<dbReference type="PANTHER" id="PTHR33375:SF1">
    <property type="entry name" value="CHROMOSOME-PARTITIONING PROTEIN PARB-RELATED"/>
    <property type="match status" value="1"/>
</dbReference>
<feature type="region of interest" description="Disordered" evidence="4">
    <location>
        <begin position="221"/>
        <end position="240"/>
    </location>
</feature>
<dbReference type="CDD" id="cd16393">
    <property type="entry name" value="SPO0J_N"/>
    <property type="match status" value="1"/>
</dbReference>
<dbReference type="InterPro" id="IPR003115">
    <property type="entry name" value="ParB_N"/>
</dbReference>